<feature type="region of interest" description="Disordered" evidence="1">
    <location>
        <begin position="1"/>
        <end position="26"/>
    </location>
</feature>
<keyword evidence="3" id="KW-1185">Reference proteome</keyword>
<organism evidence="2 3">
    <name type="scientific">Iningainema tapete BLCC-T55</name>
    <dbReference type="NCBI Taxonomy" id="2748662"/>
    <lineage>
        <taxon>Bacteria</taxon>
        <taxon>Bacillati</taxon>
        <taxon>Cyanobacteriota</taxon>
        <taxon>Cyanophyceae</taxon>
        <taxon>Nostocales</taxon>
        <taxon>Scytonemataceae</taxon>
        <taxon>Iningainema tapete</taxon>
    </lineage>
</organism>
<evidence type="ECO:0000256" key="1">
    <source>
        <dbReference type="SAM" id="MobiDB-lite"/>
    </source>
</evidence>
<proteinExistence type="predicted"/>
<dbReference type="RefSeq" id="WP_190837250.1">
    <property type="nucleotide sequence ID" value="NZ_CAWPPI010000119.1"/>
</dbReference>
<protein>
    <submittedName>
        <fullName evidence="2">Uncharacterized protein</fullName>
    </submittedName>
</protein>
<reference evidence="2" key="1">
    <citation type="submission" date="2020-09" db="EMBL/GenBank/DDBJ databases">
        <title>Iningainema tapete sp. nov. (Scytonemataceae, Cyanobacteria) from greenhouses in central Florida (USA) produces two types of nodularin with biosynthetic potential for microcystin-LR and anabaenopeptins.</title>
        <authorList>
            <person name="Berthold D.E."/>
            <person name="Lefler F.W."/>
            <person name="Huang I.-S."/>
            <person name="Abdulla H."/>
            <person name="Zimba P.V."/>
            <person name="Laughinghouse H.D. IV."/>
        </authorList>
    </citation>
    <scope>NUCLEOTIDE SEQUENCE</scope>
    <source>
        <strain evidence="2">BLCCT55</strain>
    </source>
</reference>
<gene>
    <name evidence="2" type="ORF">ICL16_39810</name>
</gene>
<accession>A0A8J6XKR2</accession>
<dbReference type="EMBL" id="JACXAE010000119">
    <property type="protein sequence ID" value="MBD2778029.1"/>
    <property type="molecule type" value="Genomic_DNA"/>
</dbReference>
<dbReference type="AlphaFoldDB" id="A0A8J6XKR2"/>
<comment type="caution">
    <text evidence="2">The sequence shown here is derived from an EMBL/GenBank/DDBJ whole genome shotgun (WGS) entry which is preliminary data.</text>
</comment>
<evidence type="ECO:0000313" key="2">
    <source>
        <dbReference type="EMBL" id="MBD2778029.1"/>
    </source>
</evidence>
<name>A0A8J6XKR2_9CYAN</name>
<dbReference type="Proteomes" id="UP000629098">
    <property type="component" value="Unassembled WGS sequence"/>
</dbReference>
<sequence>MSAQASDKSFIAANVSPDDKYQQSRSQLRLTEVSPIGKAWDKHRANADQVSEYYASAVEGCFHSYAMRVRMCSDTYFSNDTAFVFQSWLSFPCQVGSIMAAVLTD</sequence>
<evidence type="ECO:0000313" key="3">
    <source>
        <dbReference type="Proteomes" id="UP000629098"/>
    </source>
</evidence>